<dbReference type="Pfam" id="PF00083">
    <property type="entry name" value="Sugar_tr"/>
    <property type="match status" value="1"/>
</dbReference>
<evidence type="ECO:0000256" key="1">
    <source>
        <dbReference type="ARBA" id="ARBA00004651"/>
    </source>
</evidence>
<keyword evidence="5 8" id="KW-0812">Transmembrane</keyword>
<keyword evidence="11" id="KW-1185">Reference proteome</keyword>
<dbReference type="GO" id="GO:0022857">
    <property type="term" value="F:transmembrane transporter activity"/>
    <property type="evidence" value="ECO:0007669"/>
    <property type="project" value="InterPro"/>
</dbReference>
<organism evidence="10 11">
    <name type="scientific">Diabrotica balteata</name>
    <name type="common">Banded cucumber beetle</name>
    <dbReference type="NCBI Taxonomy" id="107213"/>
    <lineage>
        <taxon>Eukaryota</taxon>
        <taxon>Metazoa</taxon>
        <taxon>Ecdysozoa</taxon>
        <taxon>Arthropoda</taxon>
        <taxon>Hexapoda</taxon>
        <taxon>Insecta</taxon>
        <taxon>Pterygota</taxon>
        <taxon>Neoptera</taxon>
        <taxon>Endopterygota</taxon>
        <taxon>Coleoptera</taxon>
        <taxon>Polyphaga</taxon>
        <taxon>Cucujiformia</taxon>
        <taxon>Chrysomeloidea</taxon>
        <taxon>Chrysomelidae</taxon>
        <taxon>Galerucinae</taxon>
        <taxon>Diabroticina</taxon>
        <taxon>Diabroticites</taxon>
        <taxon>Diabrotica</taxon>
    </lineage>
</organism>
<dbReference type="GO" id="GO:0005886">
    <property type="term" value="C:plasma membrane"/>
    <property type="evidence" value="ECO:0007669"/>
    <property type="project" value="UniProtKB-SubCell"/>
</dbReference>
<gene>
    <name evidence="10" type="ORF">DIABBA_LOCUS5684</name>
</gene>
<dbReference type="InterPro" id="IPR036259">
    <property type="entry name" value="MFS_trans_sf"/>
</dbReference>
<evidence type="ECO:0000256" key="7">
    <source>
        <dbReference type="ARBA" id="ARBA00023136"/>
    </source>
</evidence>
<dbReference type="PANTHER" id="PTHR48021:SF1">
    <property type="entry name" value="GH07001P-RELATED"/>
    <property type="match status" value="1"/>
</dbReference>
<dbReference type="PANTHER" id="PTHR48021">
    <property type="match status" value="1"/>
</dbReference>
<keyword evidence="3" id="KW-1003">Cell membrane</keyword>
<keyword evidence="6 8" id="KW-1133">Transmembrane helix</keyword>
<dbReference type="InterPro" id="IPR020846">
    <property type="entry name" value="MFS_dom"/>
</dbReference>
<dbReference type="InterPro" id="IPR005828">
    <property type="entry name" value="MFS_sugar_transport-like"/>
</dbReference>
<evidence type="ECO:0000256" key="8">
    <source>
        <dbReference type="SAM" id="Phobius"/>
    </source>
</evidence>
<proteinExistence type="predicted"/>
<feature type="transmembrane region" description="Helical" evidence="8">
    <location>
        <begin position="315"/>
        <end position="337"/>
    </location>
</feature>
<keyword evidence="7 8" id="KW-0472">Membrane</keyword>
<dbReference type="InterPro" id="IPR050549">
    <property type="entry name" value="MFS_Trehalose_Transporter"/>
</dbReference>
<feature type="transmembrane region" description="Helical" evidence="8">
    <location>
        <begin position="343"/>
        <end position="366"/>
    </location>
</feature>
<comment type="subcellular location">
    <subcellularLocation>
        <location evidence="1">Cell membrane</location>
        <topology evidence="1">Multi-pass membrane protein</topology>
    </subcellularLocation>
</comment>
<dbReference type="Gene3D" id="1.20.1250.20">
    <property type="entry name" value="MFS general substrate transporter like domains"/>
    <property type="match status" value="1"/>
</dbReference>
<accession>A0A9N9SU50</accession>
<dbReference type="Proteomes" id="UP001153709">
    <property type="component" value="Chromosome 3"/>
</dbReference>
<keyword evidence="2" id="KW-0813">Transport</keyword>
<evidence type="ECO:0000313" key="10">
    <source>
        <dbReference type="EMBL" id="CAG9832156.1"/>
    </source>
</evidence>
<evidence type="ECO:0000259" key="9">
    <source>
        <dbReference type="PROSITE" id="PS50850"/>
    </source>
</evidence>
<reference evidence="10" key="1">
    <citation type="submission" date="2022-01" db="EMBL/GenBank/DDBJ databases">
        <authorList>
            <person name="King R."/>
        </authorList>
    </citation>
    <scope>NUCLEOTIDE SEQUENCE</scope>
</reference>
<feature type="transmembrane region" description="Helical" evidence="8">
    <location>
        <begin position="178"/>
        <end position="198"/>
    </location>
</feature>
<name>A0A9N9SU50_DIABA</name>
<evidence type="ECO:0000256" key="4">
    <source>
        <dbReference type="ARBA" id="ARBA00022597"/>
    </source>
</evidence>
<feature type="domain" description="Major facilitator superfamily (MFS) profile" evidence="9">
    <location>
        <begin position="1"/>
        <end position="370"/>
    </location>
</feature>
<dbReference type="SUPFAM" id="SSF103473">
    <property type="entry name" value="MFS general substrate transporter"/>
    <property type="match status" value="1"/>
</dbReference>
<evidence type="ECO:0000256" key="2">
    <source>
        <dbReference type="ARBA" id="ARBA00022448"/>
    </source>
</evidence>
<feature type="transmembrane region" description="Helical" evidence="8">
    <location>
        <begin position="35"/>
        <end position="56"/>
    </location>
</feature>
<keyword evidence="4" id="KW-0762">Sugar transport</keyword>
<dbReference type="PROSITE" id="PS50850">
    <property type="entry name" value="MFS"/>
    <property type="match status" value="1"/>
</dbReference>
<feature type="transmembrane region" description="Helical" evidence="8">
    <location>
        <begin position="92"/>
        <end position="113"/>
    </location>
</feature>
<dbReference type="OrthoDB" id="6696619at2759"/>
<dbReference type="EMBL" id="OU898278">
    <property type="protein sequence ID" value="CAG9832156.1"/>
    <property type="molecule type" value="Genomic_DNA"/>
</dbReference>
<feature type="transmembrane region" description="Helical" evidence="8">
    <location>
        <begin position="68"/>
        <end position="86"/>
    </location>
</feature>
<protein>
    <recommendedName>
        <fullName evidence="9">Major facilitator superfamily (MFS) profile domain-containing protein</fullName>
    </recommendedName>
</protein>
<dbReference type="FunFam" id="1.20.1250.20:FF:000218">
    <property type="entry name" value="facilitated trehalose transporter Tret1"/>
    <property type="match status" value="1"/>
</dbReference>
<feature type="transmembrane region" description="Helical" evidence="8">
    <location>
        <begin position="278"/>
        <end position="303"/>
    </location>
</feature>
<sequence length="390" mass="43131">MVDKSRVNDLNQVKYIPVDNGELKPIREEKKSDTFYFYFVVITGMFGIMAVVPIFITEICENHNRAKYGCLVGLFSPLGNLYSYILGPLFSVKVFTLISNIPAVIFLVSFIFAPESPFFSVSKGKDKDCIKTLKKLRNNKSDLELHKDFSEITKSIEIKVNTVNPGISALFKIREARVGLFLIFIPMMTQFLSGAPTLMPFVGPIFNKAATSLSGNTIAIIVGAVKCFVFVIPTFIVERTGRKPLMICSSLGCSVSMILVGTYFYLQHISSPLAQQLSWLPIISVIIVVFSYAAGLGPVPMSLTGELFATDTRAAASAITMTVAGFAVFAVATIFPIAAELIGLHWCFWLFSINCLIGAISIYFFLPETKGRSLVEIQDILKNYKFGFQK</sequence>
<evidence type="ECO:0000256" key="6">
    <source>
        <dbReference type="ARBA" id="ARBA00022989"/>
    </source>
</evidence>
<dbReference type="AlphaFoldDB" id="A0A9N9SU50"/>
<evidence type="ECO:0000256" key="3">
    <source>
        <dbReference type="ARBA" id="ARBA00022475"/>
    </source>
</evidence>
<feature type="transmembrane region" description="Helical" evidence="8">
    <location>
        <begin position="244"/>
        <end position="266"/>
    </location>
</feature>
<evidence type="ECO:0000256" key="5">
    <source>
        <dbReference type="ARBA" id="ARBA00022692"/>
    </source>
</evidence>
<evidence type="ECO:0000313" key="11">
    <source>
        <dbReference type="Proteomes" id="UP001153709"/>
    </source>
</evidence>
<feature type="transmembrane region" description="Helical" evidence="8">
    <location>
        <begin position="218"/>
        <end position="237"/>
    </location>
</feature>